<protein>
    <submittedName>
        <fullName evidence="2">Uncharacterized protein</fullName>
    </submittedName>
</protein>
<feature type="compositionally biased region" description="Polar residues" evidence="1">
    <location>
        <begin position="1"/>
        <end position="15"/>
    </location>
</feature>
<keyword evidence="3" id="KW-1185">Reference proteome</keyword>
<organism evidence="2 3">
    <name type="scientific">Streptomyces albiflavescens</name>
    <dbReference type="NCBI Taxonomy" id="1623582"/>
    <lineage>
        <taxon>Bacteria</taxon>
        <taxon>Bacillati</taxon>
        <taxon>Actinomycetota</taxon>
        <taxon>Actinomycetes</taxon>
        <taxon>Kitasatosporales</taxon>
        <taxon>Streptomycetaceae</taxon>
        <taxon>Streptomyces</taxon>
    </lineage>
</organism>
<accession>A0A917XQ42</accession>
<dbReference type="AlphaFoldDB" id="A0A917XQ42"/>
<evidence type="ECO:0000256" key="1">
    <source>
        <dbReference type="SAM" id="MobiDB-lite"/>
    </source>
</evidence>
<feature type="region of interest" description="Disordered" evidence="1">
    <location>
        <begin position="1"/>
        <end position="20"/>
    </location>
</feature>
<gene>
    <name evidence="2" type="ORF">GCM10011579_001370</name>
</gene>
<sequence length="55" mass="6206">MTRPSRSPFATQPRQLHQYEGDADFLAGPTERTRAVQEMTGELFPEERRRAGAAS</sequence>
<dbReference type="EMBL" id="BMMM01000001">
    <property type="protein sequence ID" value="GGN48594.1"/>
    <property type="molecule type" value="Genomic_DNA"/>
</dbReference>
<evidence type="ECO:0000313" key="3">
    <source>
        <dbReference type="Proteomes" id="UP000600365"/>
    </source>
</evidence>
<evidence type="ECO:0000313" key="2">
    <source>
        <dbReference type="EMBL" id="GGN48594.1"/>
    </source>
</evidence>
<dbReference type="Proteomes" id="UP000600365">
    <property type="component" value="Unassembled WGS sequence"/>
</dbReference>
<name>A0A917XQ42_9ACTN</name>
<dbReference type="RefSeq" id="WP_189183823.1">
    <property type="nucleotide sequence ID" value="NZ_BMMM01000001.1"/>
</dbReference>
<reference evidence="2 3" key="1">
    <citation type="journal article" date="2014" name="Int. J. Syst. Evol. Microbiol.">
        <title>Complete genome sequence of Corynebacterium casei LMG S-19264T (=DSM 44701T), isolated from a smear-ripened cheese.</title>
        <authorList>
            <consortium name="US DOE Joint Genome Institute (JGI-PGF)"/>
            <person name="Walter F."/>
            <person name="Albersmeier A."/>
            <person name="Kalinowski J."/>
            <person name="Ruckert C."/>
        </authorList>
    </citation>
    <scope>NUCLEOTIDE SEQUENCE [LARGE SCALE GENOMIC DNA]</scope>
    <source>
        <strain evidence="2 3">CGMCC 4.7111</strain>
    </source>
</reference>
<proteinExistence type="predicted"/>
<comment type="caution">
    <text evidence="2">The sequence shown here is derived from an EMBL/GenBank/DDBJ whole genome shotgun (WGS) entry which is preliminary data.</text>
</comment>